<name>A0ABT9HP66_9SPHN</name>
<dbReference type="PANTHER" id="PTHR30250:SF10">
    <property type="entry name" value="LIPOPOLYSACCHARIDE BIOSYNTHESIS PROTEIN WZXC"/>
    <property type="match status" value="1"/>
</dbReference>
<feature type="transmembrane region" description="Helical" evidence="7">
    <location>
        <begin position="111"/>
        <end position="128"/>
    </location>
</feature>
<keyword evidence="4 7" id="KW-0812">Transmembrane</keyword>
<evidence type="ECO:0000256" key="5">
    <source>
        <dbReference type="ARBA" id="ARBA00022989"/>
    </source>
</evidence>
<reference evidence="8 9" key="1">
    <citation type="submission" date="2023-08" db="EMBL/GenBank/DDBJ databases">
        <title>genomic of G39.</title>
        <authorList>
            <person name="Wang Y."/>
        </authorList>
    </citation>
    <scope>NUCLEOTIDE SEQUENCE [LARGE SCALE GENOMIC DNA]</scope>
    <source>
        <strain evidence="8 9">G39</strain>
    </source>
</reference>
<protein>
    <submittedName>
        <fullName evidence="8">Lipopolysaccharide biosynthesis protein</fullName>
    </submittedName>
</protein>
<evidence type="ECO:0000256" key="1">
    <source>
        <dbReference type="ARBA" id="ARBA00004651"/>
    </source>
</evidence>
<feature type="transmembrane region" description="Helical" evidence="7">
    <location>
        <begin position="446"/>
        <end position="467"/>
    </location>
</feature>
<dbReference type="InterPro" id="IPR050833">
    <property type="entry name" value="Poly_Biosynth_Transport"/>
</dbReference>
<keyword evidence="6 7" id="KW-0472">Membrane</keyword>
<feature type="transmembrane region" description="Helical" evidence="7">
    <location>
        <begin position="172"/>
        <end position="191"/>
    </location>
</feature>
<evidence type="ECO:0000256" key="6">
    <source>
        <dbReference type="ARBA" id="ARBA00023136"/>
    </source>
</evidence>
<gene>
    <name evidence="8" type="ORF">Q9K02_07245</name>
</gene>
<feature type="transmembrane region" description="Helical" evidence="7">
    <location>
        <begin position="41"/>
        <end position="63"/>
    </location>
</feature>
<evidence type="ECO:0000313" key="8">
    <source>
        <dbReference type="EMBL" id="MDP4574931.1"/>
    </source>
</evidence>
<feature type="transmembrane region" description="Helical" evidence="7">
    <location>
        <begin position="12"/>
        <end position="35"/>
    </location>
</feature>
<organism evidence="8 9">
    <name type="scientific">Qipengyuania profundimaris</name>
    <dbReference type="NCBI Taxonomy" id="3067652"/>
    <lineage>
        <taxon>Bacteria</taxon>
        <taxon>Pseudomonadati</taxon>
        <taxon>Pseudomonadota</taxon>
        <taxon>Alphaproteobacteria</taxon>
        <taxon>Sphingomonadales</taxon>
        <taxon>Erythrobacteraceae</taxon>
        <taxon>Qipengyuania</taxon>
    </lineage>
</organism>
<comment type="similarity">
    <text evidence="2">Belongs to the polysaccharide synthase family.</text>
</comment>
<dbReference type="CDD" id="cd13127">
    <property type="entry name" value="MATE_tuaB_like"/>
    <property type="match status" value="1"/>
</dbReference>
<proteinExistence type="inferred from homology"/>
<feature type="transmembrane region" description="Helical" evidence="7">
    <location>
        <begin position="414"/>
        <end position="434"/>
    </location>
</feature>
<dbReference type="EMBL" id="JAVAIM010000001">
    <property type="protein sequence ID" value="MDP4574931.1"/>
    <property type="molecule type" value="Genomic_DNA"/>
</dbReference>
<feature type="transmembrane region" description="Helical" evidence="7">
    <location>
        <begin position="384"/>
        <end position="402"/>
    </location>
</feature>
<evidence type="ECO:0000256" key="2">
    <source>
        <dbReference type="ARBA" id="ARBA00007430"/>
    </source>
</evidence>
<feature type="transmembrane region" description="Helical" evidence="7">
    <location>
        <begin position="149"/>
        <end position="166"/>
    </location>
</feature>
<keyword evidence="3" id="KW-1003">Cell membrane</keyword>
<dbReference type="RefSeq" id="WP_305932286.1">
    <property type="nucleotide sequence ID" value="NZ_JAVAIM010000001.1"/>
</dbReference>
<dbReference type="Proteomes" id="UP001240639">
    <property type="component" value="Unassembled WGS sequence"/>
</dbReference>
<feature type="transmembrane region" description="Helical" evidence="7">
    <location>
        <begin position="84"/>
        <end position="105"/>
    </location>
</feature>
<dbReference type="PANTHER" id="PTHR30250">
    <property type="entry name" value="PST FAMILY PREDICTED COLANIC ACID TRANSPORTER"/>
    <property type="match status" value="1"/>
</dbReference>
<evidence type="ECO:0000256" key="4">
    <source>
        <dbReference type="ARBA" id="ARBA00022692"/>
    </source>
</evidence>
<keyword evidence="5 7" id="KW-1133">Transmembrane helix</keyword>
<evidence type="ECO:0000313" key="9">
    <source>
        <dbReference type="Proteomes" id="UP001240639"/>
    </source>
</evidence>
<feature type="transmembrane region" description="Helical" evidence="7">
    <location>
        <begin position="289"/>
        <end position="310"/>
    </location>
</feature>
<feature type="transmembrane region" description="Helical" evidence="7">
    <location>
        <begin position="322"/>
        <end position="346"/>
    </location>
</feature>
<evidence type="ECO:0000256" key="7">
    <source>
        <dbReference type="SAM" id="Phobius"/>
    </source>
</evidence>
<comment type="subcellular location">
    <subcellularLocation>
        <location evidence="1">Cell membrane</location>
        <topology evidence="1">Multi-pass membrane protein</topology>
    </subcellularLocation>
</comment>
<comment type="caution">
    <text evidence="8">The sequence shown here is derived from an EMBL/GenBank/DDBJ whole genome shotgun (WGS) entry which is preliminary data.</text>
</comment>
<dbReference type="Pfam" id="PF13440">
    <property type="entry name" value="Polysacc_synt_3"/>
    <property type="match status" value="1"/>
</dbReference>
<evidence type="ECO:0000256" key="3">
    <source>
        <dbReference type="ARBA" id="ARBA00022475"/>
    </source>
</evidence>
<sequence>MTLRLGVMRGALTLAGGNMAANILAALALLALARLLTPEDFGIVAIAAAILSIVQACTELSLNNALIQKEEVDRTHIDTAWTMALIRSGVICGIFAISAWPLSIIYGNDNLILVFLVSGLGGAVLGLHNPKVWLETKQMAFRPLVVVQFLRRALGIILSVVLAVFLHSYWAIILGTFIGAVASSTISYLLVPYRPRLSLEHVREIWSFSGWMFLSQMFETLNWRIDQLIIGLAVPKGQLGIYAMADNLAVIPTRETIYPIRYALFPGLATISRDHERLRRSHLRSQSTIALLIAPLGVGLALVAEPVVALTLGSQWTDAVPYVQIFSIVYMLSVFSIGLQPVAMSLNRTKVLFWRQSIAFLVKVPVIVTGLLTGGLLGAALGRLLADAASALIELFFLKRLLGIAITTQIAHHALTIAALIAMAVAVSFVGRFVPHGDTPLLLELGVEIGTGAIVYTAVIGGTWLAMARPDGPVKILLDALAHLRSRKAASAT</sequence>
<feature type="transmembrane region" description="Helical" evidence="7">
    <location>
        <begin position="358"/>
        <end position="378"/>
    </location>
</feature>
<keyword evidence="9" id="KW-1185">Reference proteome</keyword>
<accession>A0ABT9HP66</accession>